<protein>
    <recommendedName>
        <fullName evidence="2">HTH merR-type domain-containing protein</fullName>
    </recommendedName>
</protein>
<gene>
    <name evidence="3" type="ORF">PORUE0001_1475</name>
</gene>
<dbReference type="InterPro" id="IPR000551">
    <property type="entry name" value="MerR-type_HTH_dom"/>
</dbReference>
<keyword evidence="4" id="KW-1185">Reference proteome</keyword>
<dbReference type="EMBL" id="ACLR01000013">
    <property type="protein sequence ID" value="EEK17732.1"/>
    <property type="molecule type" value="Genomic_DNA"/>
</dbReference>
<evidence type="ECO:0000313" key="4">
    <source>
        <dbReference type="Proteomes" id="UP000003303"/>
    </source>
</evidence>
<dbReference type="OrthoDB" id="9810140at2"/>
<sequence length="127" mass="14940">MDSKKLYYSHREVSEALQESQSTVRYWVETFAVQVRRSSTGRLKYSQDNLRELQLIRHLLRESNLTIDGAKATLRHNPQEAEQRAEAIAQLKAVRDELVELRQLIEQIERYTSASEVRDRLRQEGLL</sequence>
<dbReference type="AlphaFoldDB" id="C2M988"/>
<dbReference type="Gene3D" id="1.10.1660.10">
    <property type="match status" value="1"/>
</dbReference>
<evidence type="ECO:0000259" key="2">
    <source>
        <dbReference type="Pfam" id="PF13411"/>
    </source>
</evidence>
<organism evidence="3 4">
    <name type="scientific">Porphyromonas uenonis 60-3</name>
    <dbReference type="NCBI Taxonomy" id="596327"/>
    <lineage>
        <taxon>Bacteria</taxon>
        <taxon>Pseudomonadati</taxon>
        <taxon>Bacteroidota</taxon>
        <taxon>Bacteroidia</taxon>
        <taxon>Bacteroidales</taxon>
        <taxon>Porphyromonadaceae</taxon>
        <taxon>Porphyromonas</taxon>
    </lineage>
</organism>
<dbReference type="SUPFAM" id="SSF46955">
    <property type="entry name" value="Putative DNA-binding domain"/>
    <property type="match status" value="1"/>
</dbReference>
<accession>C2M988</accession>
<keyword evidence="1" id="KW-0175">Coiled coil</keyword>
<comment type="caution">
    <text evidence="3">The sequence shown here is derived from an EMBL/GenBank/DDBJ whole genome shotgun (WGS) entry which is preliminary data.</text>
</comment>
<dbReference type="GO" id="GO:0006355">
    <property type="term" value="P:regulation of DNA-templated transcription"/>
    <property type="evidence" value="ECO:0007669"/>
    <property type="project" value="InterPro"/>
</dbReference>
<feature type="coiled-coil region" evidence="1">
    <location>
        <begin position="84"/>
        <end position="114"/>
    </location>
</feature>
<dbReference type="STRING" id="596327.PORUE0001_1475"/>
<dbReference type="Proteomes" id="UP000003303">
    <property type="component" value="Unassembled WGS sequence"/>
</dbReference>
<evidence type="ECO:0000256" key="1">
    <source>
        <dbReference type="SAM" id="Coils"/>
    </source>
</evidence>
<dbReference type="GO" id="GO:0003677">
    <property type="term" value="F:DNA binding"/>
    <property type="evidence" value="ECO:0007669"/>
    <property type="project" value="InterPro"/>
</dbReference>
<feature type="domain" description="HTH merR-type" evidence="2">
    <location>
        <begin position="8"/>
        <end position="75"/>
    </location>
</feature>
<dbReference type="InterPro" id="IPR009061">
    <property type="entry name" value="DNA-bd_dom_put_sf"/>
</dbReference>
<evidence type="ECO:0000313" key="3">
    <source>
        <dbReference type="EMBL" id="EEK17732.1"/>
    </source>
</evidence>
<reference evidence="3 4" key="1">
    <citation type="submission" date="2009-04" db="EMBL/GenBank/DDBJ databases">
        <authorList>
            <person name="Sebastian Y."/>
            <person name="Madupu R."/>
            <person name="Durkin A.S."/>
            <person name="Torralba M."/>
            <person name="Methe B."/>
            <person name="Sutton G.G."/>
            <person name="Strausberg R.L."/>
            <person name="Nelson K.E."/>
        </authorList>
    </citation>
    <scope>NUCLEOTIDE SEQUENCE [LARGE SCALE GENOMIC DNA]</scope>
    <source>
        <strain evidence="3 4">60-3</strain>
    </source>
</reference>
<proteinExistence type="predicted"/>
<name>C2M988_9PORP</name>
<dbReference type="Pfam" id="PF13411">
    <property type="entry name" value="MerR_1"/>
    <property type="match status" value="1"/>
</dbReference>
<dbReference type="RefSeq" id="WP_007364499.1">
    <property type="nucleotide sequence ID" value="NZ_ACLR01000013.1"/>
</dbReference>
<dbReference type="eggNOG" id="COG0789">
    <property type="taxonomic scope" value="Bacteria"/>
</dbReference>